<evidence type="ECO:0000313" key="4">
    <source>
        <dbReference type="EMBL" id="KAJ8976144.1"/>
    </source>
</evidence>
<dbReference type="InterPro" id="IPR006202">
    <property type="entry name" value="Neur_chan_lig-bd"/>
</dbReference>
<evidence type="ECO:0000256" key="2">
    <source>
        <dbReference type="ARBA" id="ARBA00023136"/>
    </source>
</evidence>
<reference evidence="4" key="1">
    <citation type="journal article" date="2023" name="Insect Mol. Biol.">
        <title>Genome sequencing provides insights into the evolution of gene families encoding plant cell wall-degrading enzymes in longhorned beetles.</title>
        <authorList>
            <person name="Shin N.R."/>
            <person name="Okamura Y."/>
            <person name="Kirsch R."/>
            <person name="Pauchet Y."/>
        </authorList>
    </citation>
    <scope>NUCLEOTIDE SEQUENCE</scope>
    <source>
        <strain evidence="4">MMC_N1</strain>
    </source>
</reference>
<keyword evidence="5" id="KW-1185">Reference proteome</keyword>
<organism evidence="4 5">
    <name type="scientific">Molorchus minor</name>
    <dbReference type="NCBI Taxonomy" id="1323400"/>
    <lineage>
        <taxon>Eukaryota</taxon>
        <taxon>Metazoa</taxon>
        <taxon>Ecdysozoa</taxon>
        <taxon>Arthropoda</taxon>
        <taxon>Hexapoda</taxon>
        <taxon>Insecta</taxon>
        <taxon>Pterygota</taxon>
        <taxon>Neoptera</taxon>
        <taxon>Endopterygota</taxon>
        <taxon>Coleoptera</taxon>
        <taxon>Polyphaga</taxon>
        <taxon>Cucujiformia</taxon>
        <taxon>Chrysomeloidea</taxon>
        <taxon>Cerambycidae</taxon>
        <taxon>Lamiinae</taxon>
        <taxon>Monochamini</taxon>
        <taxon>Molorchus</taxon>
    </lineage>
</organism>
<dbReference type="InterPro" id="IPR036734">
    <property type="entry name" value="Neur_chan_lig-bd_sf"/>
</dbReference>
<dbReference type="PANTHER" id="PTHR18945">
    <property type="entry name" value="NEUROTRANSMITTER GATED ION CHANNEL"/>
    <property type="match status" value="1"/>
</dbReference>
<sequence>MLTRFLLESKSSKLPQRNNHQNISCLLDNLLSGYDNSIRPDFGGPPAIVEVDIMVRSMGPISEVDMVIKEVFSINAVELSEKLTIKAGCPMNLEDFPMDIQRCPLKFGSFGYTSRDVIYRWNKARQVAIAEDMKLSQFDLIATPAANHTDNLLSSAAQSGVRSIFHSPTHLSKTQLHSVLVPIHLDNRHR</sequence>
<evidence type="ECO:0000256" key="1">
    <source>
        <dbReference type="ARBA" id="ARBA00004141"/>
    </source>
</evidence>
<dbReference type="EMBL" id="JAPWTJ010000721">
    <property type="protein sequence ID" value="KAJ8976144.1"/>
    <property type="molecule type" value="Genomic_DNA"/>
</dbReference>
<proteinExistence type="predicted"/>
<dbReference type="Proteomes" id="UP001162164">
    <property type="component" value="Unassembled WGS sequence"/>
</dbReference>
<dbReference type="SUPFAM" id="SSF63712">
    <property type="entry name" value="Nicotinic receptor ligand binding domain-like"/>
    <property type="match status" value="1"/>
</dbReference>
<dbReference type="InterPro" id="IPR006201">
    <property type="entry name" value="Neur_channel"/>
</dbReference>
<gene>
    <name evidence="4" type="ORF">NQ317_018116</name>
</gene>
<evidence type="ECO:0000313" key="5">
    <source>
        <dbReference type="Proteomes" id="UP001162164"/>
    </source>
</evidence>
<dbReference type="Gene3D" id="2.70.170.10">
    <property type="entry name" value="Neurotransmitter-gated ion-channel ligand-binding domain"/>
    <property type="match status" value="2"/>
</dbReference>
<dbReference type="PROSITE" id="PS00236">
    <property type="entry name" value="NEUROTR_ION_CHANNEL"/>
    <property type="match status" value="1"/>
</dbReference>
<comment type="subcellular location">
    <subcellularLocation>
        <location evidence="1">Membrane</location>
        <topology evidence="1">Multi-pass membrane protein</topology>
    </subcellularLocation>
</comment>
<feature type="domain" description="Neurotransmitter-gated ion-channel ligand-binding" evidence="3">
    <location>
        <begin position="77"/>
        <end position="145"/>
    </location>
</feature>
<dbReference type="Pfam" id="PF02931">
    <property type="entry name" value="Neur_chan_LBD"/>
    <property type="match status" value="1"/>
</dbReference>
<keyword evidence="2" id="KW-0472">Membrane</keyword>
<dbReference type="InterPro" id="IPR018000">
    <property type="entry name" value="Neurotransmitter_ion_chnl_CS"/>
</dbReference>
<comment type="caution">
    <text evidence="4">The sequence shown here is derived from an EMBL/GenBank/DDBJ whole genome shotgun (WGS) entry which is preliminary data.</text>
</comment>
<accession>A0ABQ9JDB2</accession>
<protein>
    <recommendedName>
        <fullName evidence="3">Neurotransmitter-gated ion-channel ligand-binding domain-containing protein</fullName>
    </recommendedName>
</protein>
<name>A0ABQ9JDB2_9CUCU</name>
<evidence type="ECO:0000259" key="3">
    <source>
        <dbReference type="Pfam" id="PF02931"/>
    </source>
</evidence>